<evidence type="ECO:0000313" key="1">
    <source>
        <dbReference type="EMBL" id="SMG48071.1"/>
    </source>
</evidence>
<evidence type="ECO:0000313" key="2">
    <source>
        <dbReference type="Proteomes" id="UP000193420"/>
    </source>
</evidence>
<dbReference type="Proteomes" id="UP000193420">
    <property type="component" value="Unassembled WGS sequence"/>
</dbReference>
<dbReference type="STRING" id="188872.SAMN03080602_03686"/>
<gene>
    <name evidence="1" type="ORF">SAMN03080602_03686</name>
</gene>
<reference evidence="2" key="1">
    <citation type="submission" date="2017-04" db="EMBL/GenBank/DDBJ databases">
        <authorList>
            <person name="Varghese N."/>
            <person name="Submissions S."/>
        </authorList>
    </citation>
    <scope>NUCLEOTIDE SEQUENCE [LARGE SCALE GENOMIC DNA]</scope>
    <source>
        <strain evidence="2">DSM 19835</strain>
    </source>
</reference>
<accession>A0A1X7L2H6</accession>
<dbReference type="EMBL" id="FXAO01000009">
    <property type="protein sequence ID" value="SMG48071.1"/>
    <property type="molecule type" value="Genomic_DNA"/>
</dbReference>
<name>A0A1X7L2H6_9FLAO</name>
<keyword evidence="2" id="KW-1185">Reference proteome</keyword>
<protein>
    <submittedName>
        <fullName evidence="1">Uncharacterized protein</fullName>
    </submittedName>
</protein>
<organism evidence="1 2">
    <name type="scientific">Arenibacter troitsensis</name>
    <dbReference type="NCBI Taxonomy" id="188872"/>
    <lineage>
        <taxon>Bacteria</taxon>
        <taxon>Pseudomonadati</taxon>
        <taxon>Bacteroidota</taxon>
        <taxon>Flavobacteriia</taxon>
        <taxon>Flavobacteriales</taxon>
        <taxon>Flavobacteriaceae</taxon>
        <taxon>Arenibacter</taxon>
    </lineage>
</organism>
<proteinExistence type="predicted"/>
<dbReference type="AlphaFoldDB" id="A0A1X7L2H6"/>
<sequence>MNVKKISVNRNIVEIFKTNVDSRKLASKIVTDLNQLYPNYRINFDLEDCDRVLRIEGNISIDMLGILNYSRNNNIQIVVIDK</sequence>